<sequence>MISAKKLIRLARKWHNLAAIKRKTITFSRTTGDDDTNSCCSTSSMVEKGHFVVYSADEKRFVLPLEYLKNEIVMELFNLAEEEFGLPSNGNLTLPCDAAFMEYVIGLIKRKASKELVKALLMSVVSDRCLSSPDLHRQETSQQFPVRSGLINRTVFGSVIICSSNSHCQLVTQQQHSVSYYLKVSPLLFYNLLPVFISNRMISAKKLIKLARKWQKLAAIKRKRITSSETTLGNVGTTSCSTSSTVEKGHFAVYSSDQRRFVLPLEYLKNEIVRELFSLAEEEFGLPRNGPLTLPCDGAFMEYVISLIKRHATKDMKKALLTSIASCRCSSSSYLHQQATNQQLLISSF</sequence>
<evidence type="ECO:0000313" key="5">
    <source>
        <dbReference type="Proteomes" id="UP000026915"/>
    </source>
</evidence>
<accession>A0A061DXK4</accession>
<dbReference type="EMBL" id="CM001880">
    <property type="protein sequence ID" value="EOX97524.1"/>
    <property type="molecule type" value="Genomic_DNA"/>
</dbReference>
<comment type="similarity">
    <text evidence="1">Belongs to the ARG7 family.</text>
</comment>
<evidence type="ECO:0000256" key="3">
    <source>
        <dbReference type="ARBA" id="ARBA00022604"/>
    </source>
</evidence>
<dbReference type="Proteomes" id="UP000026915">
    <property type="component" value="Chromosome 2"/>
</dbReference>
<protein>
    <submittedName>
        <fullName evidence="4">SAUR-like auxin-responsive protein family, putative</fullName>
    </submittedName>
</protein>
<evidence type="ECO:0000256" key="1">
    <source>
        <dbReference type="ARBA" id="ARBA00006974"/>
    </source>
</evidence>
<dbReference type="eggNOG" id="ENOG502S4GQ">
    <property type="taxonomic scope" value="Eukaryota"/>
</dbReference>
<proteinExistence type="inferred from homology"/>
<dbReference type="InterPro" id="IPR003676">
    <property type="entry name" value="SAUR_fam"/>
</dbReference>
<evidence type="ECO:0000256" key="2">
    <source>
        <dbReference type="ARBA" id="ARBA00022473"/>
    </source>
</evidence>
<dbReference type="AlphaFoldDB" id="A0A061DXK4"/>
<reference evidence="4 5" key="1">
    <citation type="journal article" date="2013" name="Genome Biol.">
        <title>The genome sequence of the most widely cultivated cacao type and its use to identify candidate genes regulating pod color.</title>
        <authorList>
            <person name="Motamayor J.C."/>
            <person name="Mockaitis K."/>
            <person name="Schmutz J."/>
            <person name="Haiminen N."/>
            <person name="Iii D.L."/>
            <person name="Cornejo O."/>
            <person name="Findley S.D."/>
            <person name="Zheng P."/>
            <person name="Utro F."/>
            <person name="Royaert S."/>
            <person name="Saski C."/>
            <person name="Jenkins J."/>
            <person name="Podicheti R."/>
            <person name="Zhao M."/>
            <person name="Scheffler B.E."/>
            <person name="Stack J.C."/>
            <person name="Feltus F.A."/>
            <person name="Mustiga G.M."/>
            <person name="Amores F."/>
            <person name="Phillips W."/>
            <person name="Marelli J.P."/>
            <person name="May G.D."/>
            <person name="Shapiro H."/>
            <person name="Ma J."/>
            <person name="Bustamante C.D."/>
            <person name="Schnell R.J."/>
            <person name="Main D."/>
            <person name="Gilbert D."/>
            <person name="Parida L."/>
            <person name="Kuhn D.N."/>
        </authorList>
    </citation>
    <scope>NUCLEOTIDE SEQUENCE [LARGE SCALE GENOMIC DNA]</scope>
    <source>
        <strain evidence="5">cv. Matina 1-6</strain>
    </source>
</reference>
<name>A0A061DXK4_THECC</name>
<dbReference type="GO" id="GO:0009733">
    <property type="term" value="P:response to auxin"/>
    <property type="evidence" value="ECO:0007669"/>
    <property type="project" value="InterPro"/>
</dbReference>
<organism evidence="4 5">
    <name type="scientific">Theobroma cacao</name>
    <name type="common">Cacao</name>
    <name type="synonym">Cocoa</name>
    <dbReference type="NCBI Taxonomy" id="3641"/>
    <lineage>
        <taxon>Eukaryota</taxon>
        <taxon>Viridiplantae</taxon>
        <taxon>Streptophyta</taxon>
        <taxon>Embryophyta</taxon>
        <taxon>Tracheophyta</taxon>
        <taxon>Spermatophyta</taxon>
        <taxon>Magnoliopsida</taxon>
        <taxon>eudicotyledons</taxon>
        <taxon>Gunneridae</taxon>
        <taxon>Pentapetalae</taxon>
        <taxon>rosids</taxon>
        <taxon>malvids</taxon>
        <taxon>Malvales</taxon>
        <taxon>Malvaceae</taxon>
        <taxon>Byttnerioideae</taxon>
        <taxon>Theobroma</taxon>
    </lineage>
</organism>
<evidence type="ECO:0000313" key="4">
    <source>
        <dbReference type="EMBL" id="EOX97524.1"/>
    </source>
</evidence>
<dbReference type="OMA" id="WIRRDAS"/>
<keyword evidence="2" id="KW-0217">Developmental protein</keyword>
<dbReference type="Pfam" id="PF02519">
    <property type="entry name" value="Auxin_inducible"/>
    <property type="match status" value="2"/>
</dbReference>
<keyword evidence="3" id="KW-0341">Growth regulation</keyword>
<dbReference type="PANTHER" id="PTHR31175">
    <property type="entry name" value="AUXIN-RESPONSIVE FAMILY PROTEIN"/>
    <property type="match status" value="1"/>
</dbReference>
<gene>
    <name evidence="4" type="ORF">TCM_006519</name>
</gene>
<dbReference type="PANTHER" id="PTHR31175:SF65">
    <property type="entry name" value="AUXIN-RESPONSIVE PROTEIN SAUR66-LIKE"/>
    <property type="match status" value="1"/>
</dbReference>
<keyword evidence="5" id="KW-1185">Reference proteome</keyword>
<dbReference type="InParanoid" id="A0A061DXK4"/>
<dbReference type="HOGENOM" id="CLU_031083_0_0_1"/>
<dbReference type="Gramene" id="EOX97524">
    <property type="protein sequence ID" value="EOX97524"/>
    <property type="gene ID" value="TCM_006519"/>
</dbReference>